<dbReference type="AlphaFoldDB" id="A0A0A2BWI5"/>
<comment type="caution">
    <text evidence="1">The sequence shown here is derived from an EMBL/GenBank/DDBJ whole genome shotgun (WGS) entry which is preliminary data.</text>
</comment>
<sequence length="55" mass="6170">MIVEASLIQLVSSLILPSYFKMSVLVLSHFSSSEVDLRSLVRLTKVYLKPIGFDV</sequence>
<accession>A0A0A2BWI5</accession>
<proteinExistence type="predicted"/>
<reference evidence="2" key="1">
    <citation type="journal article" date="2014" name="Sci. Data">
        <title>Genomes of diverse isolates of the marine cyanobacterium Prochlorococcus.</title>
        <authorList>
            <person name="Biller S."/>
            <person name="Berube P."/>
            <person name="Thompson J."/>
            <person name="Kelly L."/>
            <person name="Roggensack S."/>
            <person name="Awad L."/>
            <person name="Roache-Johnson K."/>
            <person name="Ding H."/>
            <person name="Giovannoni S.J."/>
            <person name="Moore L.R."/>
            <person name="Chisholm S.W."/>
        </authorList>
    </citation>
    <scope>NUCLEOTIDE SEQUENCE [LARGE SCALE GENOMIC DNA]</scope>
    <source>
        <strain evidence="2">PAC1</strain>
    </source>
</reference>
<name>A0A0A2BWI5_PROMR</name>
<gene>
    <name evidence="1" type="ORF">EV03_2287</name>
</gene>
<dbReference type="EMBL" id="JNAX01000019">
    <property type="protein sequence ID" value="KGG18441.1"/>
    <property type="molecule type" value="Genomic_DNA"/>
</dbReference>
<organism evidence="1 2">
    <name type="scientific">Prochlorococcus marinus str. PAC1</name>
    <dbReference type="NCBI Taxonomy" id="59924"/>
    <lineage>
        <taxon>Bacteria</taxon>
        <taxon>Bacillati</taxon>
        <taxon>Cyanobacteriota</taxon>
        <taxon>Cyanophyceae</taxon>
        <taxon>Synechococcales</taxon>
        <taxon>Prochlorococcaceae</taxon>
        <taxon>Prochlorococcus</taxon>
    </lineage>
</organism>
<protein>
    <submittedName>
        <fullName evidence="1">Uncharacterized protein</fullName>
    </submittedName>
</protein>
<evidence type="ECO:0000313" key="1">
    <source>
        <dbReference type="EMBL" id="KGG18441.1"/>
    </source>
</evidence>
<dbReference type="Proteomes" id="UP000030392">
    <property type="component" value="Unassembled WGS sequence"/>
</dbReference>
<evidence type="ECO:0000313" key="2">
    <source>
        <dbReference type="Proteomes" id="UP000030392"/>
    </source>
</evidence>